<dbReference type="HOGENOM" id="CLU_1169198_0_0_7"/>
<dbReference type="Proteomes" id="UP000002430">
    <property type="component" value="Chromosome"/>
</dbReference>
<dbReference type="EMBL" id="AM180252">
    <property type="protein sequence ID" value="CAJ54793.1"/>
    <property type="molecule type" value="Genomic_DNA"/>
</dbReference>
<dbReference type="STRING" id="363253.LI0739"/>
<accession>Q1MQD4</accession>
<sequence length="230" mass="26589">MKNSWPLIISISFIILITGCATKTICIIDQQEFSVMYRHLAPLLWNKNVVDNNGYYQEQINKKLSPKIGEYLFQHLPVNLTSPTTKTNVLTFAQSQNPYTKITITHYGFSFQDNKRKIQIKLIAQTDWFNKGNNDWIILYHVHSSNISTNYYLILPHPKESLPIEPQLIAICDELNNTCTIINDNSTNIQNFGTSYFEVEPEIYSIISSPKKQNIQENKETTVTINQLQK</sequence>
<proteinExistence type="predicted"/>
<name>Q1MQD4_LAWIP</name>
<dbReference type="AlphaFoldDB" id="Q1MQD4"/>
<protein>
    <submittedName>
        <fullName evidence="1">NA</fullName>
    </submittedName>
</protein>
<dbReference type="KEGG" id="lip:LI0739"/>
<gene>
    <name evidence="1" type="ordered locus">LI0739</name>
</gene>
<keyword evidence="2" id="KW-1185">Reference proteome</keyword>
<dbReference type="eggNOG" id="ENOG50318BJ">
    <property type="taxonomic scope" value="Bacteria"/>
</dbReference>
<dbReference type="PROSITE" id="PS51257">
    <property type="entry name" value="PROKAR_LIPOPROTEIN"/>
    <property type="match status" value="1"/>
</dbReference>
<evidence type="ECO:0000313" key="1">
    <source>
        <dbReference type="EMBL" id="CAJ54793.1"/>
    </source>
</evidence>
<reference evidence="1 2" key="1">
    <citation type="submission" date="2005-11" db="EMBL/GenBank/DDBJ databases">
        <title>The complete genome sequence of Lawsonia intracellularis: the causative agent of proliferative enteropathy.</title>
        <authorList>
            <person name="Kaur K."/>
            <person name="Zhang Q."/>
            <person name="Beckler D."/>
            <person name="Munir S."/>
            <person name="Li L."/>
            <person name="Kinsley K."/>
            <person name="Herron L."/>
            <person name="Peterson A."/>
            <person name="May B."/>
            <person name="Singh S."/>
            <person name="Gebhart C."/>
            <person name="Kapur V."/>
        </authorList>
    </citation>
    <scope>NUCLEOTIDE SEQUENCE [LARGE SCALE GENOMIC DNA]</scope>
    <source>
        <strain evidence="1 2">PHE/MN1-00</strain>
    </source>
</reference>
<dbReference type="RefSeq" id="WP_011526822.1">
    <property type="nucleotide sequence ID" value="NC_008011.1"/>
</dbReference>
<evidence type="ECO:0000313" key="2">
    <source>
        <dbReference type="Proteomes" id="UP000002430"/>
    </source>
</evidence>
<dbReference type="OrthoDB" id="5453046at2"/>
<organism evidence="1 2">
    <name type="scientific">Lawsonia intracellularis (strain PHE/MN1-00)</name>
    <dbReference type="NCBI Taxonomy" id="363253"/>
    <lineage>
        <taxon>Bacteria</taxon>
        <taxon>Pseudomonadati</taxon>
        <taxon>Thermodesulfobacteriota</taxon>
        <taxon>Desulfovibrionia</taxon>
        <taxon>Desulfovibrionales</taxon>
        <taxon>Desulfovibrionaceae</taxon>
        <taxon>Lawsonia</taxon>
    </lineage>
</organism>